<protein>
    <recommendedName>
        <fullName evidence="8">Regucalcin</fullName>
        <ecNumber evidence="7">3.1.1.17</ecNumber>
    </recommendedName>
    <alternativeName>
        <fullName evidence="13">Gluconolactonase</fullName>
    </alternativeName>
</protein>
<evidence type="ECO:0000256" key="14">
    <source>
        <dbReference type="PIRSR" id="PIRSR605511-1"/>
    </source>
</evidence>
<dbReference type="SUPFAM" id="SSF63829">
    <property type="entry name" value="Calcium-dependent phosphotriesterase"/>
    <property type="match status" value="2"/>
</dbReference>
<dbReference type="GO" id="GO:0004341">
    <property type="term" value="F:gluconolactonase activity"/>
    <property type="evidence" value="ECO:0007669"/>
    <property type="project" value="UniProtKB-EC"/>
</dbReference>
<evidence type="ECO:0000256" key="1">
    <source>
        <dbReference type="ARBA" id="ARBA00001589"/>
    </source>
</evidence>
<evidence type="ECO:0000256" key="7">
    <source>
        <dbReference type="ARBA" id="ARBA00013227"/>
    </source>
</evidence>
<evidence type="ECO:0000256" key="2">
    <source>
        <dbReference type="ARBA" id="ARBA00001913"/>
    </source>
</evidence>
<dbReference type="AlphaFoldDB" id="A0A8S9XRS1"/>
<keyword evidence="12" id="KW-0106">Calcium</keyword>
<feature type="binding site" evidence="15">
    <location>
        <position position="445"/>
    </location>
    <ligand>
        <name>a divalent metal cation</name>
        <dbReference type="ChEBI" id="CHEBI:60240"/>
    </ligand>
</feature>
<keyword evidence="11" id="KW-0378">Hydrolase</keyword>
<feature type="binding site" evidence="15">
    <location>
        <position position="393"/>
    </location>
    <ligand>
        <name>a divalent metal cation</name>
        <dbReference type="ChEBI" id="CHEBI:60240"/>
    </ligand>
</feature>
<evidence type="ECO:0000313" key="18">
    <source>
        <dbReference type="Proteomes" id="UP000466442"/>
    </source>
</evidence>
<feature type="domain" description="SMP-30/Gluconolactonase/LRE-like region" evidence="16">
    <location>
        <begin position="249"/>
        <end position="506"/>
    </location>
</feature>
<evidence type="ECO:0000256" key="10">
    <source>
        <dbReference type="ARBA" id="ARBA00022723"/>
    </source>
</evidence>
<dbReference type="InterPro" id="IPR013658">
    <property type="entry name" value="SGL"/>
</dbReference>
<dbReference type="EMBL" id="WIXP02000004">
    <property type="protein sequence ID" value="KAF6211720.1"/>
    <property type="molecule type" value="Genomic_DNA"/>
</dbReference>
<dbReference type="Gene3D" id="2.120.10.30">
    <property type="entry name" value="TolB, C-terminal domain"/>
    <property type="match status" value="2"/>
</dbReference>
<dbReference type="Proteomes" id="UP000466442">
    <property type="component" value="Unassembled WGS sequence"/>
</dbReference>
<dbReference type="Pfam" id="PF08450">
    <property type="entry name" value="SGL"/>
    <property type="match status" value="2"/>
</dbReference>
<evidence type="ECO:0000256" key="13">
    <source>
        <dbReference type="ARBA" id="ARBA00032464"/>
    </source>
</evidence>
<keyword evidence="18" id="KW-1185">Reference proteome</keyword>
<comment type="caution">
    <text evidence="17">The sequence shown here is derived from an EMBL/GenBank/DDBJ whole genome shotgun (WGS) entry which is preliminary data.</text>
</comment>
<comment type="catalytic activity">
    <reaction evidence="1">
        <text>D-glucono-1,5-lactone + H2O = D-gluconate + H(+)</text>
        <dbReference type="Rhea" id="RHEA:10440"/>
        <dbReference type="ChEBI" id="CHEBI:15377"/>
        <dbReference type="ChEBI" id="CHEBI:15378"/>
        <dbReference type="ChEBI" id="CHEBI:16217"/>
        <dbReference type="ChEBI" id="CHEBI:18391"/>
        <dbReference type="EC" id="3.1.1.17"/>
    </reaction>
</comment>
<feature type="binding site" evidence="15">
    <location>
        <position position="341"/>
    </location>
    <ligand>
        <name>substrate</name>
    </ligand>
</feature>
<feature type="binding site" evidence="15">
    <location>
        <position position="343"/>
    </location>
    <ligand>
        <name>substrate</name>
    </ligand>
</feature>
<keyword evidence="10 15" id="KW-0479">Metal-binding</keyword>
<evidence type="ECO:0000313" key="17">
    <source>
        <dbReference type="EMBL" id="KAF6211720.1"/>
    </source>
</evidence>
<dbReference type="PRINTS" id="PR01791">
    <property type="entry name" value="REGUCALCIN"/>
</dbReference>
<keyword evidence="15" id="KW-0862">Zinc</keyword>
<name>A0A8S9XRS1_APOLU</name>
<comment type="cofactor">
    <cofactor evidence="2">
        <name>Ca(2+)</name>
        <dbReference type="ChEBI" id="CHEBI:29108"/>
    </cofactor>
</comment>
<sequence>MYKIERLNIDGIGLGEGPHWDMETNSLFFVDLRVGKIHMYTPSTERSISIKTWDGPTTFIVPVKGKKDHFVIGEKLDVTLIHWDTTNNKIVSKEVLATVPDPPTNRLNDAKCDSTGRLWLGTMTNANGKDIVDGGGFFYSYTKKGGVKLHLKNITISNGIATSSNNKKFLFIDSGKYTVDEFDFDINLGEISNLKTVFDVKKNSISGLPDGMTIDSDGNLWVALFGGAKIIQDDMKPKIERLPIEAVGLGEGPHWDVESQSLFFVDLRVGKIHMYTPATNRSISIETWKGPTSFIVPVKGKKDHFVVGEKLDVTLIHWDTTSNKIVAKEVLAKLPEIATNRINDAKCDATGRLWLGTMTDANGDDIIPKDGALYSYTKKDGVSLHLKLVTISNGIAISSDNKKFWYIDSAKYTVDGYDFDIDKGKISNLKMVFDVKKNSIPGLPDGMCIDTEGNVWVALFGGARVIHVNPTTGALLHNIEIPTAHQITSCAFGGPNLDELYVTSANDAVTPEDEVKYTEKGSTFRITGLGVKGYAGNDIDLSSSDVAIR</sequence>
<organism evidence="17 18">
    <name type="scientific">Apolygus lucorum</name>
    <name type="common">Small green plant bug</name>
    <name type="synonym">Lygocoris lucorum</name>
    <dbReference type="NCBI Taxonomy" id="248454"/>
    <lineage>
        <taxon>Eukaryota</taxon>
        <taxon>Metazoa</taxon>
        <taxon>Ecdysozoa</taxon>
        <taxon>Arthropoda</taxon>
        <taxon>Hexapoda</taxon>
        <taxon>Insecta</taxon>
        <taxon>Pterygota</taxon>
        <taxon>Neoptera</taxon>
        <taxon>Paraneoptera</taxon>
        <taxon>Hemiptera</taxon>
        <taxon>Heteroptera</taxon>
        <taxon>Panheteroptera</taxon>
        <taxon>Cimicomorpha</taxon>
        <taxon>Miridae</taxon>
        <taxon>Mirini</taxon>
        <taxon>Apolygus</taxon>
    </lineage>
</organism>
<dbReference type="GO" id="GO:0030234">
    <property type="term" value="F:enzyme regulator activity"/>
    <property type="evidence" value="ECO:0007669"/>
    <property type="project" value="InterPro"/>
</dbReference>
<comment type="cofactor">
    <cofactor evidence="3">
        <name>Mn(2+)</name>
        <dbReference type="ChEBI" id="CHEBI:29035"/>
    </cofactor>
</comment>
<dbReference type="GO" id="GO:0005509">
    <property type="term" value="F:calcium ion binding"/>
    <property type="evidence" value="ECO:0007669"/>
    <property type="project" value="InterPro"/>
</dbReference>
<evidence type="ECO:0000256" key="4">
    <source>
        <dbReference type="ARBA" id="ARBA00001946"/>
    </source>
</evidence>
<dbReference type="InterPro" id="IPR005511">
    <property type="entry name" value="SMP-30"/>
</dbReference>
<reference evidence="17" key="1">
    <citation type="journal article" date="2021" name="Mol. Ecol. Resour.">
        <title>Apolygus lucorum genome provides insights into omnivorousness and mesophyll feeding.</title>
        <authorList>
            <person name="Liu Y."/>
            <person name="Liu H."/>
            <person name="Wang H."/>
            <person name="Huang T."/>
            <person name="Liu B."/>
            <person name="Yang B."/>
            <person name="Yin L."/>
            <person name="Li B."/>
            <person name="Zhang Y."/>
            <person name="Zhang S."/>
            <person name="Jiang F."/>
            <person name="Zhang X."/>
            <person name="Ren Y."/>
            <person name="Wang B."/>
            <person name="Wang S."/>
            <person name="Lu Y."/>
            <person name="Wu K."/>
            <person name="Fan W."/>
            <person name="Wang G."/>
        </authorList>
    </citation>
    <scope>NUCLEOTIDE SEQUENCE</scope>
    <source>
        <strain evidence="17">12Hb</strain>
    </source>
</reference>
<evidence type="ECO:0000256" key="15">
    <source>
        <dbReference type="PIRSR" id="PIRSR605511-2"/>
    </source>
</evidence>
<dbReference type="InterPro" id="IPR008367">
    <property type="entry name" value="Regucalcin"/>
</dbReference>
<dbReference type="InterPro" id="IPR011042">
    <property type="entry name" value="6-blade_b-propeller_TolB-like"/>
</dbReference>
<comment type="cofactor">
    <cofactor evidence="15">
        <name>Zn(2+)</name>
        <dbReference type="ChEBI" id="CHEBI:29105"/>
    </cofactor>
    <text evidence="15">Binds 1 divalent metal cation per subunit.</text>
</comment>
<dbReference type="OrthoDB" id="423498at2759"/>
<evidence type="ECO:0000259" key="16">
    <source>
        <dbReference type="Pfam" id="PF08450"/>
    </source>
</evidence>
<dbReference type="PANTHER" id="PTHR10907">
    <property type="entry name" value="REGUCALCIN"/>
    <property type="match status" value="1"/>
</dbReference>
<keyword evidence="9" id="KW-0963">Cytoplasm</keyword>
<dbReference type="PRINTS" id="PR01790">
    <property type="entry name" value="SMP30FAMILY"/>
</dbReference>
<accession>A0A8S9XRS1</accession>
<feature type="domain" description="SMP-30/Gluconolactonase/LRE-like region" evidence="16">
    <location>
        <begin position="14"/>
        <end position="232"/>
    </location>
</feature>
<evidence type="ECO:0000256" key="11">
    <source>
        <dbReference type="ARBA" id="ARBA00022801"/>
    </source>
</evidence>
<evidence type="ECO:0000256" key="9">
    <source>
        <dbReference type="ARBA" id="ARBA00022490"/>
    </source>
</evidence>
<comment type="cofactor">
    <cofactor evidence="4">
        <name>Mg(2+)</name>
        <dbReference type="ChEBI" id="CHEBI:18420"/>
    </cofactor>
</comment>
<dbReference type="GO" id="GO:0019853">
    <property type="term" value="P:L-ascorbic acid biosynthetic process"/>
    <property type="evidence" value="ECO:0007669"/>
    <property type="project" value="TreeGrafter"/>
</dbReference>
<gene>
    <name evidence="17" type="ORF">GE061_012235</name>
</gene>
<dbReference type="PANTHER" id="PTHR10907:SF66">
    <property type="entry name" value="MIP34848P1-RELATED"/>
    <property type="match status" value="1"/>
</dbReference>
<feature type="active site" description="Proton donor/acceptor" evidence="14">
    <location>
        <position position="445"/>
    </location>
</feature>
<dbReference type="EC" id="3.1.1.17" evidence="7"/>
<proteinExistence type="inferred from homology"/>
<evidence type="ECO:0000256" key="8">
    <source>
        <dbReference type="ARBA" id="ARBA00016808"/>
    </source>
</evidence>
<evidence type="ECO:0000256" key="5">
    <source>
        <dbReference type="ARBA" id="ARBA00004496"/>
    </source>
</evidence>
<dbReference type="GO" id="GO:0005737">
    <property type="term" value="C:cytoplasm"/>
    <property type="evidence" value="ECO:0007669"/>
    <property type="project" value="UniProtKB-SubCell"/>
</dbReference>
<evidence type="ECO:0000256" key="6">
    <source>
        <dbReference type="ARBA" id="ARBA00008853"/>
    </source>
</evidence>
<feature type="binding site" evidence="15">
    <location>
        <position position="251"/>
    </location>
    <ligand>
        <name>a divalent metal cation</name>
        <dbReference type="ChEBI" id="CHEBI:60240"/>
    </ligand>
</feature>
<dbReference type="FunFam" id="2.120.10.30:FF:000027">
    <property type="entry name" value="Regucalcin homologue"/>
    <property type="match status" value="1"/>
</dbReference>
<evidence type="ECO:0000256" key="12">
    <source>
        <dbReference type="ARBA" id="ARBA00022837"/>
    </source>
</evidence>
<evidence type="ECO:0000256" key="3">
    <source>
        <dbReference type="ARBA" id="ARBA00001936"/>
    </source>
</evidence>
<comment type="subcellular location">
    <subcellularLocation>
        <location evidence="5">Cytoplasm</location>
    </subcellularLocation>
</comment>
<comment type="similarity">
    <text evidence="6">Belongs to the SMP-30/CGR1 family.</text>
</comment>